<feature type="compositionally biased region" description="Polar residues" evidence="1">
    <location>
        <begin position="39"/>
        <end position="53"/>
    </location>
</feature>
<feature type="compositionally biased region" description="Acidic residues" evidence="1">
    <location>
        <begin position="400"/>
        <end position="409"/>
    </location>
</feature>
<sequence length="476" mass="51898">MPQNLSESSPDASTPTNTNTTTTITYGTTSNTTKSTPSRGTSNVSGTNITLTIPTGGVAENYTSESADATAPKTSPINPDGYIAPQPSSPTATPNPSAIILQTYSDVQLSNTNSALFGALTALGFVVTYQAWAAYRRRRKPIYLLNGIQTFLLFIKTLSATLYAVMISGSLNCSARSPLMNIPMVLAWDLIYGIMLIKLLLFTEWKKTVMVIIPLAAATHFAVVVAGIIMRTSGTTSLGLCTDKYPIVFKHQYTIELFLEVFSTGMLLHGIASKKHGMFAGTREVFRQLQANEHTRVFFAIIFVALKVLFTYVKFKIPTAATHAVDSARSAVVSWALTREVRPTSARETTEADKTRKRSMVFKATDGKKKGDQTFNRPQQPGIKKTHEIGQQPPKRADRDDDEEDQSDNDEGHLHGHDDHEDGDASFGNIPGFDFSDDQRRSAEERQNQQEGGDADADASKDTVAANNNLSSGQLV</sequence>
<reference evidence="3 4" key="1">
    <citation type="journal article" date="2019" name="Sci. Rep.">
        <title>Comparative genomics of chytrid fungi reveal insights into the obligate biotrophic and pathogenic lifestyle of Synchytrium endobioticum.</title>
        <authorList>
            <person name="van de Vossenberg B.T.L.H."/>
            <person name="Warris S."/>
            <person name="Nguyen H.D.T."/>
            <person name="van Gent-Pelzer M.P.E."/>
            <person name="Joly D.L."/>
            <person name="van de Geest H.C."/>
            <person name="Bonants P.J.M."/>
            <person name="Smith D.S."/>
            <person name="Levesque C.A."/>
            <person name="van der Lee T.A.J."/>
        </authorList>
    </citation>
    <scope>NUCLEOTIDE SEQUENCE [LARGE SCALE GENOMIC DNA]</scope>
    <source>
        <strain evidence="3 4">CBS 809.83</strain>
    </source>
</reference>
<evidence type="ECO:0000313" key="4">
    <source>
        <dbReference type="Proteomes" id="UP000318582"/>
    </source>
</evidence>
<feature type="transmembrane region" description="Helical" evidence="2">
    <location>
        <begin position="115"/>
        <end position="135"/>
    </location>
</feature>
<keyword evidence="2" id="KW-1133">Transmembrane helix</keyword>
<gene>
    <name evidence="3" type="ORF">PhCBS80983_g04714</name>
</gene>
<comment type="caution">
    <text evidence="3">The sequence shown here is derived from an EMBL/GenBank/DDBJ whole genome shotgun (WGS) entry which is preliminary data.</text>
</comment>
<proteinExistence type="predicted"/>
<feature type="transmembrane region" description="Helical" evidence="2">
    <location>
        <begin position="253"/>
        <end position="273"/>
    </location>
</feature>
<feature type="compositionally biased region" description="Basic and acidic residues" evidence="1">
    <location>
        <begin position="437"/>
        <end position="448"/>
    </location>
</feature>
<keyword evidence="2" id="KW-0812">Transmembrane</keyword>
<organism evidence="3 4">
    <name type="scientific">Powellomyces hirtus</name>
    <dbReference type="NCBI Taxonomy" id="109895"/>
    <lineage>
        <taxon>Eukaryota</taxon>
        <taxon>Fungi</taxon>
        <taxon>Fungi incertae sedis</taxon>
        <taxon>Chytridiomycota</taxon>
        <taxon>Chytridiomycota incertae sedis</taxon>
        <taxon>Chytridiomycetes</taxon>
        <taxon>Spizellomycetales</taxon>
        <taxon>Powellomycetaceae</taxon>
        <taxon>Powellomyces</taxon>
    </lineage>
</organism>
<feature type="compositionally biased region" description="Low complexity" evidence="1">
    <location>
        <begin position="84"/>
        <end position="95"/>
    </location>
</feature>
<feature type="region of interest" description="Disordered" evidence="1">
    <location>
        <begin position="343"/>
        <end position="476"/>
    </location>
</feature>
<feature type="compositionally biased region" description="Basic and acidic residues" evidence="1">
    <location>
        <begin position="410"/>
        <end position="420"/>
    </location>
</feature>
<dbReference type="AlphaFoldDB" id="A0A507DXV1"/>
<evidence type="ECO:0000313" key="3">
    <source>
        <dbReference type="EMBL" id="TPX56192.1"/>
    </source>
</evidence>
<dbReference type="EMBL" id="QEAQ01000082">
    <property type="protein sequence ID" value="TPX56192.1"/>
    <property type="molecule type" value="Genomic_DNA"/>
</dbReference>
<feature type="region of interest" description="Disordered" evidence="1">
    <location>
        <begin position="1"/>
        <end position="95"/>
    </location>
</feature>
<feature type="compositionally biased region" description="Low complexity" evidence="1">
    <location>
        <begin position="8"/>
        <end position="38"/>
    </location>
</feature>
<protein>
    <submittedName>
        <fullName evidence="3">Uncharacterized protein</fullName>
    </submittedName>
</protein>
<feature type="transmembrane region" description="Helical" evidence="2">
    <location>
        <begin position="185"/>
        <end position="202"/>
    </location>
</feature>
<accession>A0A507DXV1</accession>
<keyword evidence="2" id="KW-0472">Membrane</keyword>
<feature type="compositionally biased region" description="Polar residues" evidence="1">
    <location>
        <begin position="465"/>
        <end position="476"/>
    </location>
</feature>
<evidence type="ECO:0000256" key="1">
    <source>
        <dbReference type="SAM" id="MobiDB-lite"/>
    </source>
</evidence>
<name>A0A507DXV1_9FUNG</name>
<feature type="transmembrane region" description="Helical" evidence="2">
    <location>
        <begin position="142"/>
        <end position="165"/>
    </location>
</feature>
<feature type="transmembrane region" description="Helical" evidence="2">
    <location>
        <begin position="209"/>
        <end position="230"/>
    </location>
</feature>
<dbReference type="Proteomes" id="UP000318582">
    <property type="component" value="Unassembled WGS sequence"/>
</dbReference>
<evidence type="ECO:0000256" key="2">
    <source>
        <dbReference type="SAM" id="Phobius"/>
    </source>
</evidence>
<feature type="compositionally biased region" description="Polar residues" evidence="1">
    <location>
        <begin position="61"/>
        <end position="77"/>
    </location>
</feature>
<keyword evidence="4" id="KW-1185">Reference proteome</keyword>
<feature type="transmembrane region" description="Helical" evidence="2">
    <location>
        <begin position="294"/>
        <end position="313"/>
    </location>
</feature>